<feature type="domain" description="DUF202" evidence="7">
    <location>
        <begin position="43"/>
        <end position="121"/>
    </location>
</feature>
<sequence>MLTFDFYFAVLVHVIHQCYEYFLRVNWRQKILMDKIPKIDRQREHQANERTFLAWLRTSIALISFGFAIARFGIFLRQLNIAITQQEPPVNPLSNSENLGLALVIFGILTVALAAWRYNQVFWQIERADYRPNRLMIWIMTGVVIILALFSIPLLLRRDNVPFRSPVPIQPQSRNLQRLTPNANVNKGTITTLYKQIFLFLK</sequence>
<evidence type="ECO:0000256" key="2">
    <source>
        <dbReference type="ARBA" id="ARBA00022475"/>
    </source>
</evidence>
<dbReference type="KEGG" id="nfl:COO91_04795"/>
<name>A0A2K8STV2_9NOSO</name>
<comment type="subcellular location">
    <subcellularLocation>
        <location evidence="1">Cell membrane</location>
        <topology evidence="1">Multi-pass membrane protein</topology>
    </subcellularLocation>
</comment>
<evidence type="ECO:0000256" key="6">
    <source>
        <dbReference type="SAM" id="Phobius"/>
    </source>
</evidence>
<proteinExistence type="predicted"/>
<protein>
    <submittedName>
        <fullName evidence="8">YidH, putative membrane protein</fullName>
    </submittedName>
</protein>
<dbReference type="EMBL" id="CP024785">
    <property type="protein sequence ID" value="AUB38818.1"/>
    <property type="molecule type" value="Genomic_DNA"/>
</dbReference>
<keyword evidence="5 6" id="KW-0472">Membrane</keyword>
<organism evidence="8 9">
    <name type="scientific">Nostoc flagelliforme CCNUN1</name>
    <dbReference type="NCBI Taxonomy" id="2038116"/>
    <lineage>
        <taxon>Bacteria</taxon>
        <taxon>Bacillati</taxon>
        <taxon>Cyanobacteriota</taxon>
        <taxon>Cyanophyceae</taxon>
        <taxon>Nostocales</taxon>
        <taxon>Nostocaceae</taxon>
        <taxon>Nostoc</taxon>
    </lineage>
</organism>
<dbReference type="InterPro" id="IPR052053">
    <property type="entry name" value="IM_YidH-like"/>
</dbReference>
<evidence type="ECO:0000313" key="9">
    <source>
        <dbReference type="Proteomes" id="UP000232003"/>
    </source>
</evidence>
<reference evidence="8 9" key="1">
    <citation type="submission" date="2017-11" db="EMBL/GenBank/DDBJ databases">
        <title>Complete genome of a free-living desiccation-tolerant cyanobacterium and its photosynthetic adaptation to extreme terrestrial habitat.</title>
        <authorList>
            <person name="Shang J."/>
        </authorList>
    </citation>
    <scope>NUCLEOTIDE SEQUENCE [LARGE SCALE GENOMIC DNA]</scope>
    <source>
        <strain evidence="8 9">CCNUN1</strain>
    </source>
</reference>
<evidence type="ECO:0000259" key="7">
    <source>
        <dbReference type="Pfam" id="PF02656"/>
    </source>
</evidence>
<keyword evidence="2" id="KW-1003">Cell membrane</keyword>
<keyword evidence="9" id="KW-1185">Reference proteome</keyword>
<dbReference type="InterPro" id="IPR003807">
    <property type="entry name" value="DUF202"/>
</dbReference>
<dbReference type="Proteomes" id="UP000232003">
    <property type="component" value="Chromosome"/>
</dbReference>
<feature type="transmembrane region" description="Helical" evidence="6">
    <location>
        <begin position="60"/>
        <end position="79"/>
    </location>
</feature>
<feature type="transmembrane region" description="Helical" evidence="6">
    <location>
        <begin position="137"/>
        <end position="156"/>
    </location>
</feature>
<keyword evidence="4 6" id="KW-1133">Transmembrane helix</keyword>
<evidence type="ECO:0000256" key="3">
    <source>
        <dbReference type="ARBA" id="ARBA00022692"/>
    </source>
</evidence>
<gene>
    <name evidence="8" type="ORF">COO91_04795</name>
</gene>
<accession>A0A2K8STV2</accession>
<dbReference type="GO" id="GO:0005886">
    <property type="term" value="C:plasma membrane"/>
    <property type="evidence" value="ECO:0007669"/>
    <property type="project" value="UniProtKB-SubCell"/>
</dbReference>
<evidence type="ECO:0000256" key="1">
    <source>
        <dbReference type="ARBA" id="ARBA00004651"/>
    </source>
</evidence>
<evidence type="ECO:0000256" key="4">
    <source>
        <dbReference type="ARBA" id="ARBA00022989"/>
    </source>
</evidence>
<evidence type="ECO:0000313" key="8">
    <source>
        <dbReference type="EMBL" id="AUB38818.1"/>
    </source>
</evidence>
<dbReference type="Pfam" id="PF02656">
    <property type="entry name" value="DUF202"/>
    <property type="match status" value="1"/>
</dbReference>
<dbReference type="PANTHER" id="PTHR34187:SF2">
    <property type="entry name" value="DUF202 DOMAIN-CONTAINING PROTEIN"/>
    <property type="match status" value="1"/>
</dbReference>
<evidence type="ECO:0000256" key="5">
    <source>
        <dbReference type="ARBA" id="ARBA00023136"/>
    </source>
</evidence>
<keyword evidence="3 6" id="KW-0812">Transmembrane</keyword>
<feature type="transmembrane region" description="Helical" evidence="6">
    <location>
        <begin position="99"/>
        <end position="116"/>
    </location>
</feature>
<dbReference type="AlphaFoldDB" id="A0A2K8STV2"/>
<dbReference type="PANTHER" id="PTHR34187">
    <property type="entry name" value="FGR18P"/>
    <property type="match status" value="1"/>
</dbReference>